<comment type="pathway">
    <text evidence="1 4">Quinol/quinone metabolism; menaquinone biosynthesis.</text>
</comment>
<dbReference type="GO" id="GO:0016836">
    <property type="term" value="F:hydro-lyase activity"/>
    <property type="evidence" value="ECO:0007669"/>
    <property type="project" value="UniProtKB-UniRule"/>
</dbReference>
<dbReference type="PANTHER" id="PTHR37690">
    <property type="entry name" value="CHORISMATE DEHYDRATASE"/>
    <property type="match status" value="1"/>
</dbReference>
<dbReference type="EC" id="4.2.1.151" evidence="4"/>
<dbReference type="UniPathway" id="UPA00079"/>
<protein>
    <recommendedName>
        <fullName evidence="4">Chorismate dehydratase</fullName>
        <ecNumber evidence="4">4.2.1.151</ecNumber>
    </recommendedName>
    <alternativeName>
        <fullName evidence="4">Menaquinone biosynthetic enzyme MqnA</fullName>
    </alternativeName>
</protein>
<dbReference type="GO" id="GO:0009234">
    <property type="term" value="P:menaquinone biosynthetic process"/>
    <property type="evidence" value="ECO:0007669"/>
    <property type="project" value="UniProtKB-UniRule"/>
</dbReference>
<dbReference type="CDD" id="cd13634">
    <property type="entry name" value="PBP2_Sco4506"/>
    <property type="match status" value="1"/>
</dbReference>
<dbReference type="EMBL" id="FLUQ01000001">
    <property type="protein sequence ID" value="SBW00463.1"/>
    <property type="molecule type" value="Genomic_DNA"/>
</dbReference>
<organism evidence="5">
    <name type="scientific">uncultured delta proteobacterium</name>
    <dbReference type="NCBI Taxonomy" id="34034"/>
    <lineage>
        <taxon>Bacteria</taxon>
        <taxon>Deltaproteobacteria</taxon>
        <taxon>environmental samples</taxon>
    </lineage>
</organism>
<evidence type="ECO:0000256" key="4">
    <source>
        <dbReference type="HAMAP-Rule" id="MF_00995"/>
    </source>
</evidence>
<keyword evidence="3 4" id="KW-0456">Lyase</keyword>
<keyword evidence="2 4" id="KW-0474">Menaquinone biosynthesis</keyword>
<dbReference type="InterPro" id="IPR030868">
    <property type="entry name" value="MqnA"/>
</dbReference>
<comment type="function">
    <text evidence="4">Catalyzes the dehydration of chorismate into 3-[(1-carboxyvinyl)oxy]benzoate, a step in the biosynthesis of menaquinone (MK, vitamin K2).</text>
</comment>
<proteinExistence type="inferred from homology"/>
<reference evidence="5" key="1">
    <citation type="submission" date="2016-04" db="EMBL/GenBank/DDBJ databases">
        <authorList>
            <person name="Evans L.H."/>
            <person name="Alamgir A."/>
            <person name="Owens N."/>
            <person name="Weber N.D."/>
            <person name="Virtaneva K."/>
            <person name="Barbian K."/>
            <person name="Babar A."/>
            <person name="Rosenke K."/>
        </authorList>
    </citation>
    <scope>NUCLEOTIDE SEQUENCE</scope>
    <source>
        <strain evidence="5">86</strain>
    </source>
</reference>
<evidence type="ECO:0000256" key="3">
    <source>
        <dbReference type="ARBA" id="ARBA00023239"/>
    </source>
</evidence>
<accession>A0A212JLZ8</accession>
<dbReference type="HAMAP" id="MF_00995">
    <property type="entry name" value="MqnA"/>
    <property type="match status" value="1"/>
</dbReference>
<evidence type="ECO:0000313" key="5">
    <source>
        <dbReference type="EMBL" id="SBW00463.1"/>
    </source>
</evidence>
<evidence type="ECO:0000256" key="2">
    <source>
        <dbReference type="ARBA" id="ARBA00022428"/>
    </source>
</evidence>
<gene>
    <name evidence="4" type="primary">mqnA</name>
    <name evidence="5" type="ORF">KL86DPRO_11788</name>
</gene>
<comment type="catalytic activity">
    <reaction evidence="4">
        <text>chorismate = 3-[(1-carboxyvinyl)-oxy]benzoate + H2O</text>
        <dbReference type="Rhea" id="RHEA:40051"/>
        <dbReference type="ChEBI" id="CHEBI:15377"/>
        <dbReference type="ChEBI" id="CHEBI:29748"/>
        <dbReference type="ChEBI" id="CHEBI:76981"/>
        <dbReference type="EC" id="4.2.1.151"/>
    </reaction>
</comment>
<dbReference type="Gene3D" id="3.40.190.10">
    <property type="entry name" value="Periplasmic binding protein-like II"/>
    <property type="match status" value="2"/>
</dbReference>
<sequence length="281" mass="31259">MAQPKPRMGRIEYLNVLPIYHALETGRVPHGYELVYGQPSALNAMMQNGELAVASTSSVEYARRPEKYWILPDLAIGSYGTVLSVLLVSRCPVADLDGKTVLVSTATHTSVTLLKLLLKDHARVSVKFETGNTAEYLTMPDKPGAPAAMLVIGDEALRSRNHPVYSHMWDLGEEWLAWTGLPFTFGLWVVSRDAAKRQGLAEDPAHVLHAGRDWSYANMDTLLAAAQERYPYSREALIEYFHCLSYKLGDLEQQGLRLFYDRLAAAGEIPKAPDLAFWPGI</sequence>
<dbReference type="Pfam" id="PF02621">
    <property type="entry name" value="VitK2_biosynth"/>
    <property type="match status" value="1"/>
</dbReference>
<dbReference type="SUPFAM" id="SSF53850">
    <property type="entry name" value="Periplasmic binding protein-like II"/>
    <property type="match status" value="1"/>
</dbReference>
<dbReference type="InterPro" id="IPR003773">
    <property type="entry name" value="Menaquinone_biosynth"/>
</dbReference>
<comment type="similarity">
    <text evidence="4">Belongs to the MqnA/MqnD family. MqnA subfamily.</text>
</comment>
<dbReference type="AlphaFoldDB" id="A0A212JLZ8"/>
<name>A0A212JLZ8_9DELT</name>
<dbReference type="PANTHER" id="PTHR37690:SF1">
    <property type="entry name" value="CHORISMATE DEHYDRATASE"/>
    <property type="match status" value="1"/>
</dbReference>
<evidence type="ECO:0000256" key="1">
    <source>
        <dbReference type="ARBA" id="ARBA00004863"/>
    </source>
</evidence>